<dbReference type="GO" id="GO:0003677">
    <property type="term" value="F:DNA binding"/>
    <property type="evidence" value="ECO:0007669"/>
    <property type="project" value="UniProtKB-UniRule"/>
</dbReference>
<dbReference type="SUPFAM" id="SSF46689">
    <property type="entry name" value="Homeodomain-like"/>
    <property type="match status" value="1"/>
</dbReference>
<keyword evidence="5" id="KW-1185">Reference proteome</keyword>
<dbReference type="EMBL" id="CP032627">
    <property type="protein sequence ID" value="AYF99687.1"/>
    <property type="molecule type" value="Genomic_DNA"/>
</dbReference>
<evidence type="ECO:0000313" key="4">
    <source>
        <dbReference type="EMBL" id="AYF99687.1"/>
    </source>
</evidence>
<reference evidence="4 5" key="1">
    <citation type="submission" date="2018-09" db="EMBL/GenBank/DDBJ databases">
        <title>Genome sequencing of strain 1JSPR-7.</title>
        <authorList>
            <person name="Heo J."/>
            <person name="Kim S.-J."/>
            <person name="Kwon S.-W."/>
        </authorList>
    </citation>
    <scope>NUCLEOTIDE SEQUENCE [LARGE SCALE GENOMIC DNA]</scope>
    <source>
        <strain evidence="4 5">1JSPR-7</strain>
    </source>
</reference>
<feature type="domain" description="HTH tetR-type" evidence="3">
    <location>
        <begin position="14"/>
        <end position="74"/>
    </location>
</feature>
<proteinExistence type="predicted"/>
<dbReference type="SUPFAM" id="SSF48498">
    <property type="entry name" value="Tetracyclin repressor-like, C-terminal domain"/>
    <property type="match status" value="1"/>
</dbReference>
<sequence length="203" mass="23887">MNRSRKMAQRRRGDELKNAIFEATVEILENKGFEEVTFQNVARKAHTTRSVLYRYFEDTFQLIYQAARYHVERDERYEGSVIEQVFNTGALRSDLLAMLSFMRDNSTRFPKNFLPYIFFEQAQGKNFFEGTVGDITENNLIIIERILARAQERGEARENIKQETKLISFKLSRYNIMLTGKAMSDEQIIELVDDVLIPLYMKN</sequence>
<dbReference type="Gene3D" id="1.10.10.60">
    <property type="entry name" value="Homeodomain-like"/>
    <property type="match status" value="1"/>
</dbReference>
<dbReference type="InterPro" id="IPR001647">
    <property type="entry name" value="HTH_TetR"/>
</dbReference>
<dbReference type="InterPro" id="IPR036271">
    <property type="entry name" value="Tet_transcr_reg_TetR-rel_C_sf"/>
</dbReference>
<accession>A0A387BBB7</accession>
<gene>
    <name evidence="4" type="ORF">D7I46_00415</name>
</gene>
<dbReference type="PANTHER" id="PTHR43479">
    <property type="entry name" value="ACREF/ENVCD OPERON REPRESSOR-RELATED"/>
    <property type="match status" value="1"/>
</dbReference>
<organism evidence="4 5">
    <name type="scientific">Lactococcus allomyrinae</name>
    <dbReference type="NCBI Taxonomy" id="2419773"/>
    <lineage>
        <taxon>Bacteria</taxon>
        <taxon>Bacillati</taxon>
        <taxon>Bacillota</taxon>
        <taxon>Bacilli</taxon>
        <taxon>Lactobacillales</taxon>
        <taxon>Streptococcaceae</taxon>
        <taxon>Lactococcus</taxon>
    </lineage>
</organism>
<feature type="DNA-binding region" description="H-T-H motif" evidence="2">
    <location>
        <begin position="37"/>
        <end position="56"/>
    </location>
</feature>
<evidence type="ECO:0000259" key="3">
    <source>
        <dbReference type="PROSITE" id="PS50977"/>
    </source>
</evidence>
<evidence type="ECO:0000256" key="2">
    <source>
        <dbReference type="PROSITE-ProRule" id="PRU00335"/>
    </source>
</evidence>
<dbReference type="PANTHER" id="PTHR43479:SF11">
    <property type="entry name" value="ACREF_ENVCD OPERON REPRESSOR-RELATED"/>
    <property type="match status" value="1"/>
</dbReference>
<dbReference type="InterPro" id="IPR050624">
    <property type="entry name" value="HTH-type_Tx_Regulator"/>
</dbReference>
<dbReference type="Gene3D" id="1.10.357.10">
    <property type="entry name" value="Tetracycline Repressor, domain 2"/>
    <property type="match status" value="1"/>
</dbReference>
<dbReference type="AlphaFoldDB" id="A0A387BBB7"/>
<keyword evidence="1 2" id="KW-0238">DNA-binding</keyword>
<dbReference type="InterPro" id="IPR009057">
    <property type="entry name" value="Homeodomain-like_sf"/>
</dbReference>
<dbReference type="PROSITE" id="PS50977">
    <property type="entry name" value="HTH_TETR_2"/>
    <property type="match status" value="1"/>
</dbReference>
<protein>
    <submittedName>
        <fullName evidence="4">TetR/AcrR family transcriptional regulator</fullName>
    </submittedName>
</protein>
<dbReference type="KEGG" id="lact:D7I46_00415"/>
<dbReference type="Proteomes" id="UP000269374">
    <property type="component" value="Chromosome"/>
</dbReference>
<evidence type="ECO:0000256" key="1">
    <source>
        <dbReference type="ARBA" id="ARBA00023125"/>
    </source>
</evidence>
<dbReference type="OrthoDB" id="9796019at2"/>
<dbReference type="Pfam" id="PF00440">
    <property type="entry name" value="TetR_N"/>
    <property type="match status" value="1"/>
</dbReference>
<name>A0A387BBB7_9LACT</name>
<evidence type="ECO:0000313" key="5">
    <source>
        <dbReference type="Proteomes" id="UP000269374"/>
    </source>
</evidence>